<dbReference type="SMART" id="SM00904">
    <property type="entry name" value="Flavokinase"/>
    <property type="match status" value="1"/>
</dbReference>
<dbReference type="NCBIfam" id="TIGR00125">
    <property type="entry name" value="cyt_tran_rel"/>
    <property type="match status" value="1"/>
</dbReference>
<comment type="similarity">
    <text evidence="14">Belongs to the ribF family.</text>
</comment>
<dbReference type="InterPro" id="IPR014729">
    <property type="entry name" value="Rossmann-like_a/b/a_fold"/>
</dbReference>
<proteinExistence type="inferred from homology"/>
<keyword evidence="17" id="KW-1185">Reference proteome</keyword>
<organism evidence="16 17">
    <name type="scientific">Streptosporangium algeriense</name>
    <dbReference type="NCBI Taxonomy" id="1682748"/>
    <lineage>
        <taxon>Bacteria</taxon>
        <taxon>Bacillati</taxon>
        <taxon>Actinomycetota</taxon>
        <taxon>Actinomycetes</taxon>
        <taxon>Streptosporangiales</taxon>
        <taxon>Streptosporangiaceae</taxon>
        <taxon>Streptosporangium</taxon>
    </lineage>
</organism>
<evidence type="ECO:0000256" key="12">
    <source>
        <dbReference type="ARBA" id="ARBA00047880"/>
    </source>
</evidence>
<keyword evidence="6 14" id="KW-0548">Nucleotidyltransferase</keyword>
<keyword evidence="7 14" id="KW-0547">Nucleotide-binding</keyword>
<dbReference type="InterPro" id="IPR023468">
    <property type="entry name" value="Riboflavin_kinase"/>
</dbReference>
<dbReference type="InterPro" id="IPR015864">
    <property type="entry name" value="FAD_synthase"/>
</dbReference>
<evidence type="ECO:0000256" key="10">
    <source>
        <dbReference type="ARBA" id="ARBA00022840"/>
    </source>
</evidence>
<dbReference type="InterPro" id="IPR002606">
    <property type="entry name" value="Riboflavin_kinase_bac"/>
</dbReference>
<evidence type="ECO:0000256" key="11">
    <source>
        <dbReference type="ARBA" id="ARBA00023268"/>
    </source>
</evidence>
<evidence type="ECO:0000256" key="2">
    <source>
        <dbReference type="ARBA" id="ARBA00005201"/>
    </source>
</evidence>
<accession>A0ABW3DNI4</accession>
<dbReference type="PIRSF" id="PIRSF004491">
    <property type="entry name" value="FAD_Synth"/>
    <property type="match status" value="1"/>
</dbReference>
<dbReference type="PANTHER" id="PTHR22749:SF6">
    <property type="entry name" value="RIBOFLAVIN KINASE"/>
    <property type="match status" value="1"/>
</dbReference>
<evidence type="ECO:0000256" key="1">
    <source>
        <dbReference type="ARBA" id="ARBA00004726"/>
    </source>
</evidence>
<dbReference type="PANTHER" id="PTHR22749">
    <property type="entry name" value="RIBOFLAVIN KINASE/FMN ADENYLYLTRANSFERASE"/>
    <property type="match status" value="1"/>
</dbReference>
<dbReference type="EC" id="2.7.7.2" evidence="14"/>
<dbReference type="Gene3D" id="3.40.50.620">
    <property type="entry name" value="HUPs"/>
    <property type="match status" value="1"/>
</dbReference>
<evidence type="ECO:0000313" key="17">
    <source>
        <dbReference type="Proteomes" id="UP001597024"/>
    </source>
</evidence>
<evidence type="ECO:0000256" key="6">
    <source>
        <dbReference type="ARBA" id="ARBA00022695"/>
    </source>
</evidence>
<evidence type="ECO:0000256" key="14">
    <source>
        <dbReference type="PIRNR" id="PIRNR004491"/>
    </source>
</evidence>
<reference evidence="17" key="1">
    <citation type="journal article" date="2019" name="Int. J. Syst. Evol. Microbiol.">
        <title>The Global Catalogue of Microorganisms (GCM) 10K type strain sequencing project: providing services to taxonomists for standard genome sequencing and annotation.</title>
        <authorList>
            <consortium name="The Broad Institute Genomics Platform"/>
            <consortium name="The Broad Institute Genome Sequencing Center for Infectious Disease"/>
            <person name="Wu L."/>
            <person name="Ma J."/>
        </authorList>
    </citation>
    <scope>NUCLEOTIDE SEQUENCE [LARGE SCALE GENOMIC DNA]</scope>
    <source>
        <strain evidence="17">CCUG 62974</strain>
    </source>
</reference>
<keyword evidence="10 14" id="KW-0067">ATP-binding</keyword>
<evidence type="ECO:0000256" key="7">
    <source>
        <dbReference type="ARBA" id="ARBA00022741"/>
    </source>
</evidence>
<evidence type="ECO:0000256" key="3">
    <source>
        <dbReference type="ARBA" id="ARBA00022630"/>
    </source>
</evidence>
<dbReference type="SUPFAM" id="SSF52374">
    <property type="entry name" value="Nucleotidylyl transferase"/>
    <property type="match status" value="1"/>
</dbReference>
<evidence type="ECO:0000256" key="4">
    <source>
        <dbReference type="ARBA" id="ARBA00022643"/>
    </source>
</evidence>
<keyword evidence="4 14" id="KW-0288">FMN</keyword>
<dbReference type="GO" id="GO:0003919">
    <property type="term" value="F:FMN adenylyltransferase activity"/>
    <property type="evidence" value="ECO:0007669"/>
    <property type="project" value="UniProtKB-EC"/>
</dbReference>
<evidence type="ECO:0000256" key="13">
    <source>
        <dbReference type="ARBA" id="ARBA00049494"/>
    </source>
</evidence>
<keyword evidence="3 14" id="KW-0285">Flavoprotein</keyword>
<name>A0ABW3DNI4_9ACTN</name>
<dbReference type="Pfam" id="PF06574">
    <property type="entry name" value="FAD_syn"/>
    <property type="match status" value="1"/>
</dbReference>
<dbReference type="Proteomes" id="UP001597024">
    <property type="component" value="Unassembled WGS sequence"/>
</dbReference>
<comment type="pathway">
    <text evidence="1 14">Cofactor biosynthesis; FAD biosynthesis; FAD from FMN: step 1/1.</text>
</comment>
<sequence>MRAWHGLDDVPEDWGRSVVTIGVFDGVHLGHQQMVARAVALAGRLGLPSVVVTFDPHPEEVVRPGTHPPRLTTARHRTELLAGLGVDAVCVLPFTLGFSHMSPDEFVQTVLVDRLHAAGVVVGENFRFGHKASGDVETLRTLGEKYDFVAEAVPLVSNGEAISSTLIRGRLAAGDMEAVAVALGRPHRVEGVVVRGYQRGRQLGFPTANVESPEHTAIPADGVYAGWLQGVSNGNLPAVYGGERWPAAISVGTNPTFEGVPRTVEAYALDRDDLDLYGAHVAVDFGRRLRANLRFDSVEALIEQMRADVDEARRITRETP</sequence>
<dbReference type="InterPro" id="IPR015865">
    <property type="entry name" value="Riboflavin_kinase_bac/euk"/>
</dbReference>
<keyword evidence="8 14" id="KW-0418">Kinase</keyword>
<dbReference type="Gene3D" id="2.40.30.30">
    <property type="entry name" value="Riboflavin kinase-like"/>
    <property type="match status" value="1"/>
</dbReference>
<keyword evidence="5 14" id="KW-0808">Transferase</keyword>
<keyword evidence="9 14" id="KW-0274">FAD</keyword>
<keyword evidence="11" id="KW-0511">Multifunctional enzyme</keyword>
<dbReference type="NCBIfam" id="NF004160">
    <property type="entry name" value="PRK05627.1-3"/>
    <property type="match status" value="1"/>
</dbReference>
<protein>
    <recommendedName>
        <fullName evidence="14">Riboflavin biosynthesis protein</fullName>
    </recommendedName>
    <domain>
        <recommendedName>
            <fullName evidence="14">Riboflavin kinase</fullName>
            <ecNumber evidence="14">2.7.1.26</ecNumber>
        </recommendedName>
        <alternativeName>
            <fullName evidence="14">Flavokinase</fullName>
        </alternativeName>
    </domain>
    <domain>
        <recommendedName>
            <fullName evidence="14">FMN adenylyltransferase</fullName>
            <ecNumber evidence="14">2.7.7.2</ecNumber>
        </recommendedName>
        <alternativeName>
            <fullName evidence="14">FAD pyrophosphorylase</fullName>
        </alternativeName>
        <alternativeName>
            <fullName evidence="14">FAD synthase</fullName>
        </alternativeName>
    </domain>
</protein>
<gene>
    <name evidence="16" type="ORF">ACFQ08_12660</name>
</gene>
<dbReference type="NCBIfam" id="TIGR00083">
    <property type="entry name" value="ribF"/>
    <property type="match status" value="1"/>
</dbReference>
<dbReference type="InterPro" id="IPR004821">
    <property type="entry name" value="Cyt_trans-like"/>
</dbReference>
<evidence type="ECO:0000259" key="15">
    <source>
        <dbReference type="SMART" id="SM00904"/>
    </source>
</evidence>
<evidence type="ECO:0000313" key="16">
    <source>
        <dbReference type="EMBL" id="MFD0885400.1"/>
    </source>
</evidence>
<evidence type="ECO:0000256" key="8">
    <source>
        <dbReference type="ARBA" id="ARBA00022777"/>
    </source>
</evidence>
<dbReference type="SUPFAM" id="SSF82114">
    <property type="entry name" value="Riboflavin kinase-like"/>
    <property type="match status" value="1"/>
</dbReference>
<dbReference type="GO" id="GO:0008531">
    <property type="term" value="F:riboflavin kinase activity"/>
    <property type="evidence" value="ECO:0007669"/>
    <property type="project" value="UniProtKB-EC"/>
</dbReference>
<dbReference type="EC" id="2.7.1.26" evidence="14"/>
<dbReference type="CDD" id="cd02064">
    <property type="entry name" value="FAD_synthetase_N"/>
    <property type="match status" value="1"/>
</dbReference>
<comment type="pathway">
    <text evidence="2 14">Cofactor biosynthesis; FMN biosynthesis; FMN from riboflavin (ATP route): step 1/1.</text>
</comment>
<evidence type="ECO:0000256" key="9">
    <source>
        <dbReference type="ARBA" id="ARBA00022827"/>
    </source>
</evidence>
<evidence type="ECO:0000256" key="5">
    <source>
        <dbReference type="ARBA" id="ARBA00022679"/>
    </source>
</evidence>
<comment type="catalytic activity">
    <reaction evidence="12 14">
        <text>riboflavin + ATP = FMN + ADP + H(+)</text>
        <dbReference type="Rhea" id="RHEA:14357"/>
        <dbReference type="ChEBI" id="CHEBI:15378"/>
        <dbReference type="ChEBI" id="CHEBI:30616"/>
        <dbReference type="ChEBI" id="CHEBI:57986"/>
        <dbReference type="ChEBI" id="CHEBI:58210"/>
        <dbReference type="ChEBI" id="CHEBI:456216"/>
        <dbReference type="EC" id="2.7.1.26"/>
    </reaction>
</comment>
<dbReference type="InterPro" id="IPR023465">
    <property type="entry name" value="Riboflavin_kinase_dom_sf"/>
</dbReference>
<feature type="domain" description="Riboflavin kinase" evidence="15">
    <location>
        <begin position="182"/>
        <end position="317"/>
    </location>
</feature>
<dbReference type="EMBL" id="JBHTHX010000349">
    <property type="protein sequence ID" value="MFD0885400.1"/>
    <property type="molecule type" value="Genomic_DNA"/>
</dbReference>
<comment type="catalytic activity">
    <reaction evidence="13 14">
        <text>FMN + ATP + H(+) = FAD + diphosphate</text>
        <dbReference type="Rhea" id="RHEA:17237"/>
        <dbReference type="ChEBI" id="CHEBI:15378"/>
        <dbReference type="ChEBI" id="CHEBI:30616"/>
        <dbReference type="ChEBI" id="CHEBI:33019"/>
        <dbReference type="ChEBI" id="CHEBI:57692"/>
        <dbReference type="ChEBI" id="CHEBI:58210"/>
        <dbReference type="EC" id="2.7.7.2"/>
    </reaction>
</comment>
<dbReference type="Pfam" id="PF01687">
    <property type="entry name" value="Flavokinase"/>
    <property type="match status" value="1"/>
</dbReference>
<comment type="caution">
    <text evidence="16">The sequence shown here is derived from an EMBL/GenBank/DDBJ whole genome shotgun (WGS) entry which is preliminary data.</text>
</comment>